<dbReference type="InterPro" id="IPR000120">
    <property type="entry name" value="Amidase"/>
</dbReference>
<dbReference type="AlphaFoldDB" id="A0AAE4QYU7"/>
<sequence length="525" mass="54220">MRPSRWTAASPAGADLVVVVAVVAVVVVPVVTIITVVPPIPTPTRGHPVTDTPTPTRDALALAADIRAGATSAAEVLETAIARIERLDPELNAMVSTRFDVARAEVEAGLPDGPLRGVPIVIKALGTDVAGLPAADGSRLLADVVATVDSTVVQRYKAAGMVVLGTTNVPEMGKSTTTESLLHGPCRNPWDTGYSTGGSSGGSAAAVASGMVPVAHGTDGGGSIRIPAAMCGLVGLKPSRGRVPTWPHPDALSSPLSYHHALTTTVRDSAALLDAVAGHRPGDSYGAPTPPRPFLEEVGVDPGRLRIGLLRVAPGPFPTDPACSAAVDHTAELLAGLGHDVREVELDVDVLEGMSAVGAIMGAQLRATIDARLAALGRDLDDDDIEPWTRVILDNAMTHSAPDVARALQTATRTGWRVAELFGPGGVDVLMLPTLPSTTPELGYLDPTDPEAMWTRSSAFSVCTSMFNLSGQPAISLPLAADDRGLPVGLQLVADYGREDVLLRLSGQLEAAAPWATVAPGYDGW</sequence>
<dbReference type="InterPro" id="IPR020556">
    <property type="entry name" value="Amidase_CS"/>
</dbReference>
<feature type="transmembrane region" description="Helical" evidence="4">
    <location>
        <begin position="12"/>
        <end position="37"/>
    </location>
</feature>
<dbReference type="PROSITE" id="PS00571">
    <property type="entry name" value="AMIDASES"/>
    <property type="match status" value="1"/>
</dbReference>
<dbReference type="InterPro" id="IPR036928">
    <property type="entry name" value="AS_sf"/>
</dbReference>
<comment type="similarity">
    <text evidence="2">Belongs to the amidase family.</text>
</comment>
<evidence type="ECO:0000313" key="7">
    <source>
        <dbReference type="Proteomes" id="UP001185873"/>
    </source>
</evidence>
<dbReference type="PANTHER" id="PTHR11895:SF7">
    <property type="entry name" value="GLUTAMYL-TRNA(GLN) AMIDOTRANSFERASE SUBUNIT A, MITOCHONDRIAL"/>
    <property type="match status" value="1"/>
</dbReference>
<dbReference type="Proteomes" id="UP001185873">
    <property type="component" value="Unassembled WGS sequence"/>
</dbReference>
<accession>A0AAE4QYU7</accession>
<dbReference type="Pfam" id="PF01425">
    <property type="entry name" value="Amidase"/>
    <property type="match status" value="1"/>
</dbReference>
<evidence type="ECO:0000256" key="1">
    <source>
        <dbReference type="ARBA" id="ARBA00001311"/>
    </source>
</evidence>
<keyword evidence="4" id="KW-0812">Transmembrane</keyword>
<dbReference type="PANTHER" id="PTHR11895">
    <property type="entry name" value="TRANSAMIDASE"/>
    <property type="match status" value="1"/>
</dbReference>
<dbReference type="EC" id="3.5.1.4" evidence="3"/>
<name>A0AAE4QYU7_9ACTN</name>
<keyword evidence="4" id="KW-0472">Membrane</keyword>
<evidence type="ECO:0000256" key="4">
    <source>
        <dbReference type="SAM" id="Phobius"/>
    </source>
</evidence>
<evidence type="ECO:0000259" key="5">
    <source>
        <dbReference type="Pfam" id="PF01425"/>
    </source>
</evidence>
<dbReference type="EMBL" id="JAWLKJ010000001">
    <property type="protein sequence ID" value="MDV6298507.1"/>
    <property type="molecule type" value="Genomic_DNA"/>
</dbReference>
<organism evidence="6 7">
    <name type="scientific">Dietzia maris</name>
    <dbReference type="NCBI Taxonomy" id="37915"/>
    <lineage>
        <taxon>Bacteria</taxon>
        <taxon>Bacillati</taxon>
        <taxon>Actinomycetota</taxon>
        <taxon>Actinomycetes</taxon>
        <taxon>Mycobacteriales</taxon>
        <taxon>Dietziaceae</taxon>
        <taxon>Dietzia</taxon>
    </lineage>
</organism>
<dbReference type="InterPro" id="IPR023631">
    <property type="entry name" value="Amidase_dom"/>
</dbReference>
<evidence type="ECO:0000313" key="6">
    <source>
        <dbReference type="EMBL" id="MDV6298507.1"/>
    </source>
</evidence>
<dbReference type="SUPFAM" id="SSF75304">
    <property type="entry name" value="Amidase signature (AS) enzymes"/>
    <property type="match status" value="1"/>
</dbReference>
<dbReference type="GO" id="GO:0004040">
    <property type="term" value="F:amidase activity"/>
    <property type="evidence" value="ECO:0007669"/>
    <property type="project" value="UniProtKB-EC"/>
</dbReference>
<gene>
    <name evidence="6" type="ORF">R3P82_05225</name>
</gene>
<proteinExistence type="inferred from homology"/>
<evidence type="ECO:0000256" key="3">
    <source>
        <dbReference type="ARBA" id="ARBA00012922"/>
    </source>
</evidence>
<protein>
    <recommendedName>
        <fullName evidence="3">amidase</fullName>
        <ecNumber evidence="3">3.5.1.4</ecNumber>
    </recommendedName>
</protein>
<evidence type="ECO:0000256" key="2">
    <source>
        <dbReference type="ARBA" id="ARBA00009199"/>
    </source>
</evidence>
<comment type="catalytic activity">
    <reaction evidence="1">
        <text>a monocarboxylic acid amide + H2O = a monocarboxylate + NH4(+)</text>
        <dbReference type="Rhea" id="RHEA:12020"/>
        <dbReference type="ChEBI" id="CHEBI:15377"/>
        <dbReference type="ChEBI" id="CHEBI:28938"/>
        <dbReference type="ChEBI" id="CHEBI:35757"/>
        <dbReference type="ChEBI" id="CHEBI:83628"/>
        <dbReference type="EC" id="3.5.1.4"/>
    </reaction>
</comment>
<dbReference type="RefSeq" id="WP_317468818.1">
    <property type="nucleotide sequence ID" value="NZ_JAWLKJ010000001.1"/>
</dbReference>
<comment type="caution">
    <text evidence="6">The sequence shown here is derived from an EMBL/GenBank/DDBJ whole genome shotgun (WGS) entry which is preliminary data.</text>
</comment>
<keyword evidence="4" id="KW-1133">Transmembrane helix</keyword>
<feature type="domain" description="Amidase" evidence="5">
    <location>
        <begin position="75"/>
        <end position="503"/>
    </location>
</feature>
<reference evidence="6" key="1">
    <citation type="submission" date="2023-10" db="EMBL/GenBank/DDBJ databases">
        <title>Development of a sustainable strategy for remediation of hydrocarbon-contaminated territories based on the waste exchange concept.</title>
        <authorList>
            <person name="Krivoruchko A."/>
        </authorList>
    </citation>
    <scope>NUCLEOTIDE SEQUENCE</scope>
    <source>
        <strain evidence="6">IEGM 1175</strain>
    </source>
</reference>
<dbReference type="Gene3D" id="3.90.1300.10">
    <property type="entry name" value="Amidase signature (AS) domain"/>
    <property type="match status" value="1"/>
</dbReference>